<feature type="compositionally biased region" description="Basic and acidic residues" evidence="1">
    <location>
        <begin position="36"/>
        <end position="47"/>
    </location>
</feature>
<name>A0A4P8WMB4_9EURY</name>
<reference evidence="3" key="1">
    <citation type="submission" date="2019-05" db="EMBL/GenBank/DDBJ databases">
        <title>Genome sequence and methylation pattern of the halophilic Archaeon Natrinema versiforme BOL5-4.</title>
        <authorList>
            <person name="DasSarma P."/>
            <person name="Anton B.P."/>
            <person name="DasSarma S.L."/>
            <person name="Martinez F.L."/>
            <person name="Guzman D."/>
            <person name="Roberts R.J."/>
            <person name="DasSarma S."/>
        </authorList>
    </citation>
    <scope>NUCLEOTIDE SEQUENCE [LARGE SCALE GENOMIC DNA]</scope>
    <source>
        <strain evidence="3">BOL5-4</strain>
        <plasmid evidence="3">pnve500</plasmid>
    </source>
</reference>
<accession>A0A4P8WMB4</accession>
<feature type="region of interest" description="Disordered" evidence="1">
    <location>
        <begin position="36"/>
        <end position="68"/>
    </location>
</feature>
<keyword evidence="2" id="KW-0614">Plasmid</keyword>
<dbReference type="EMBL" id="CP040331">
    <property type="protein sequence ID" value="QCS44640.1"/>
    <property type="molecule type" value="Genomic_DNA"/>
</dbReference>
<organism evidence="2 3">
    <name type="scientific">Natrinema versiforme</name>
    <dbReference type="NCBI Taxonomy" id="88724"/>
    <lineage>
        <taxon>Archaea</taxon>
        <taxon>Methanobacteriati</taxon>
        <taxon>Methanobacteriota</taxon>
        <taxon>Stenosarchaea group</taxon>
        <taxon>Halobacteria</taxon>
        <taxon>Halobacteriales</taxon>
        <taxon>Natrialbaceae</taxon>
        <taxon>Natrinema</taxon>
    </lineage>
</organism>
<evidence type="ECO:0000256" key="1">
    <source>
        <dbReference type="SAM" id="MobiDB-lite"/>
    </source>
</evidence>
<sequence length="68" mass="7281">MTDGKSTDVRTYPCPSPDDCPFTAGGAAELLEHVNSEHAGEYQRDDWPDTPAGRAARGAGDEDDVDDQ</sequence>
<geneLocation type="plasmid" evidence="3">
    <name>pnve500</name>
</geneLocation>
<evidence type="ECO:0000313" key="2">
    <source>
        <dbReference type="EMBL" id="QCS44640.1"/>
    </source>
</evidence>
<dbReference type="KEGG" id="nvr:FEJ81_20230"/>
<dbReference type="AlphaFoldDB" id="A0A4P8WMB4"/>
<dbReference type="OrthoDB" id="203027at2157"/>
<evidence type="ECO:0000313" key="3">
    <source>
        <dbReference type="Proteomes" id="UP000302218"/>
    </source>
</evidence>
<dbReference type="GeneID" id="40267654"/>
<protein>
    <submittedName>
        <fullName evidence="2">Uncharacterized protein</fullName>
    </submittedName>
</protein>
<dbReference type="Proteomes" id="UP000302218">
    <property type="component" value="Plasmid pNVE500"/>
</dbReference>
<dbReference type="RefSeq" id="WP_138247045.1">
    <property type="nucleotide sequence ID" value="NZ_CP040331.1"/>
</dbReference>
<proteinExistence type="predicted"/>
<gene>
    <name evidence="2" type="ORF">FEJ81_20230</name>
</gene>